<name>A0A1G8CKC6_9VIBR</name>
<dbReference type="STRING" id="861298.SAMN04488136_116113"/>
<sequence>MSYKLLFIVAGLGLTGIIDEGRTMTLLLPIVAYIGIVRP</sequence>
<reference evidence="1 2" key="1">
    <citation type="submission" date="2016-10" db="EMBL/GenBank/DDBJ databases">
        <authorList>
            <person name="de Groot N.N."/>
        </authorList>
    </citation>
    <scope>NUCLEOTIDE SEQUENCE [LARGE SCALE GENOMIC DNA]</scope>
    <source>
        <strain evidence="1 2">CGMCC 1.10228</strain>
    </source>
</reference>
<accession>A0A1G8CKC6</accession>
<gene>
    <name evidence="1" type="ORF">SAMN04488136_116113</name>
</gene>
<evidence type="ECO:0000313" key="2">
    <source>
        <dbReference type="Proteomes" id="UP000198854"/>
    </source>
</evidence>
<keyword evidence="2" id="KW-1185">Reference proteome</keyword>
<proteinExistence type="predicted"/>
<dbReference type="Proteomes" id="UP000198854">
    <property type="component" value="Unassembled WGS sequence"/>
</dbReference>
<dbReference type="AlphaFoldDB" id="A0A1G8CKC6"/>
<evidence type="ECO:0000313" key="1">
    <source>
        <dbReference type="EMBL" id="SDH45882.1"/>
    </source>
</evidence>
<dbReference type="EMBL" id="FNDD01000016">
    <property type="protein sequence ID" value="SDH45882.1"/>
    <property type="molecule type" value="Genomic_DNA"/>
</dbReference>
<protein>
    <submittedName>
        <fullName evidence="1">Uncharacterized protein</fullName>
    </submittedName>
</protein>
<organism evidence="1 2">
    <name type="scientific">Vibrio xiamenensis</name>
    <dbReference type="NCBI Taxonomy" id="861298"/>
    <lineage>
        <taxon>Bacteria</taxon>
        <taxon>Pseudomonadati</taxon>
        <taxon>Pseudomonadota</taxon>
        <taxon>Gammaproteobacteria</taxon>
        <taxon>Vibrionales</taxon>
        <taxon>Vibrionaceae</taxon>
        <taxon>Vibrio</taxon>
    </lineage>
</organism>